<reference evidence="2 3" key="1">
    <citation type="submission" date="2020-05" db="EMBL/GenBank/DDBJ databases">
        <authorList>
            <person name="Campoy J."/>
            <person name="Schneeberger K."/>
            <person name="Spophaly S."/>
        </authorList>
    </citation>
    <scope>NUCLEOTIDE SEQUENCE [LARGE SCALE GENOMIC DNA]</scope>
    <source>
        <strain evidence="2">PruArmRojPasFocal</strain>
    </source>
</reference>
<feature type="transmembrane region" description="Helical" evidence="1">
    <location>
        <begin position="246"/>
        <end position="267"/>
    </location>
</feature>
<dbReference type="EMBL" id="CAEKDK010000001">
    <property type="protein sequence ID" value="CAB4265794.1"/>
    <property type="molecule type" value="Genomic_DNA"/>
</dbReference>
<dbReference type="PROSITE" id="PS51808">
    <property type="entry name" value="CHCH"/>
    <property type="match status" value="1"/>
</dbReference>
<dbReference type="AlphaFoldDB" id="A0A6J5TQK9"/>
<keyword evidence="1" id="KW-0472">Membrane</keyword>
<feature type="transmembrane region" description="Helical" evidence="1">
    <location>
        <begin position="279"/>
        <end position="301"/>
    </location>
</feature>
<accession>A0A6J5TQK9</accession>
<evidence type="ECO:0008006" key="4">
    <source>
        <dbReference type="Google" id="ProtNLM"/>
    </source>
</evidence>
<organism evidence="2 3">
    <name type="scientific">Prunus armeniaca</name>
    <name type="common">Apricot</name>
    <name type="synonym">Armeniaca vulgaris</name>
    <dbReference type="NCBI Taxonomy" id="36596"/>
    <lineage>
        <taxon>Eukaryota</taxon>
        <taxon>Viridiplantae</taxon>
        <taxon>Streptophyta</taxon>
        <taxon>Embryophyta</taxon>
        <taxon>Tracheophyta</taxon>
        <taxon>Spermatophyta</taxon>
        <taxon>Magnoliopsida</taxon>
        <taxon>eudicotyledons</taxon>
        <taxon>Gunneridae</taxon>
        <taxon>Pentapetalae</taxon>
        <taxon>rosids</taxon>
        <taxon>fabids</taxon>
        <taxon>Rosales</taxon>
        <taxon>Rosaceae</taxon>
        <taxon>Amygdaloideae</taxon>
        <taxon>Amygdaleae</taxon>
        <taxon>Prunus</taxon>
    </lineage>
</organism>
<dbReference type="InterPro" id="IPR018793">
    <property type="entry name" value="Cyt_c_oxidase_assmbl_Pet191"/>
</dbReference>
<evidence type="ECO:0000313" key="2">
    <source>
        <dbReference type="EMBL" id="CAB4265794.1"/>
    </source>
</evidence>
<dbReference type="Proteomes" id="UP000507222">
    <property type="component" value="Unassembled WGS sequence"/>
</dbReference>
<gene>
    <name evidence="2" type="ORF">CURHAP_LOCUS7981</name>
</gene>
<keyword evidence="1" id="KW-0812">Transmembrane</keyword>
<feature type="transmembrane region" description="Helical" evidence="1">
    <location>
        <begin position="217"/>
        <end position="240"/>
    </location>
</feature>
<evidence type="ECO:0000256" key="1">
    <source>
        <dbReference type="SAM" id="Phobius"/>
    </source>
</evidence>
<feature type="transmembrane region" description="Helical" evidence="1">
    <location>
        <begin position="139"/>
        <end position="159"/>
    </location>
</feature>
<keyword evidence="1" id="KW-1133">Transmembrane helix</keyword>
<proteinExistence type="predicted"/>
<sequence>MDLQSVCRGFPTSNFGLSSHRIVPHQLVLASHARLRDQRLRKHNGIASKSYLMPGLKSSVKESSILSLNRGAIKCASNSSDAKLEFSGGENSNLPFRRVDGVEPFRGKSGSISFHGLTHQLVEEGKLVSAPFDEEKGSFLWFFAPAALISSLLLPQFFIGNAIEAFLKDEIIIEIVTSLSYEAAFYVGLAIFLLVTDRVQRPYLQFSTKRWGLITGLRGYLASAFFTTGFKVIAPLFAVYVTWPLLGLPALVSVVPFLVGCVAQLAFETGLEKQGSSCWPLVPIIFEVYRLYQLTKAAYFIEKLMYAMKGMPASPELLERSGALFSMIVTFQVVGVVLLCTSSSFSLIRRFETVHKLKKEKVELYVDLEELYVIGGSGEKSLNLKLLSRHPKRGGKGQMAKSCKGLAMELVKCLSECDCVKVEKRSYRECAGEKSPSISSECIGLRETYFNCKRGQVDMRARIRGNKGY</sequence>
<dbReference type="Pfam" id="PF10203">
    <property type="entry name" value="Pet191_N"/>
    <property type="match status" value="1"/>
</dbReference>
<feature type="transmembrane region" description="Helical" evidence="1">
    <location>
        <begin position="171"/>
        <end position="196"/>
    </location>
</feature>
<dbReference type="PANTHER" id="PTHR33918:SF4">
    <property type="entry name" value="ABC-2 TYPE TRANSPORTER DOMAIN-CONTAINING PROTEIN"/>
    <property type="match status" value="1"/>
</dbReference>
<evidence type="ECO:0000313" key="3">
    <source>
        <dbReference type="Proteomes" id="UP000507222"/>
    </source>
</evidence>
<dbReference type="GO" id="GO:0009507">
    <property type="term" value="C:chloroplast"/>
    <property type="evidence" value="ECO:0007669"/>
    <property type="project" value="TreeGrafter"/>
</dbReference>
<dbReference type="PANTHER" id="PTHR33918">
    <property type="entry name" value="OS01G0704200 PROTEIN"/>
    <property type="match status" value="1"/>
</dbReference>
<name>A0A6J5TQK9_PRUAR</name>
<feature type="transmembrane region" description="Helical" evidence="1">
    <location>
        <begin position="321"/>
        <end position="348"/>
    </location>
</feature>
<protein>
    <recommendedName>
        <fullName evidence="4">Cytochrome c oxidase assembly factor 5</fullName>
    </recommendedName>
</protein>